<feature type="non-terminal residue" evidence="1">
    <location>
        <position position="197"/>
    </location>
</feature>
<dbReference type="AlphaFoldDB" id="A0A4S2KDF5"/>
<name>A0A4S2KDF5_9HYME</name>
<gene>
    <name evidence="1" type="ORF">DBV15_00104</name>
</gene>
<comment type="caution">
    <text evidence="1">The sequence shown here is derived from an EMBL/GenBank/DDBJ whole genome shotgun (WGS) entry which is preliminary data.</text>
</comment>
<protein>
    <submittedName>
        <fullName evidence="1">Uncharacterized protein</fullName>
    </submittedName>
</protein>
<dbReference type="Proteomes" id="UP000310200">
    <property type="component" value="Unassembled WGS sequence"/>
</dbReference>
<keyword evidence="2" id="KW-1185">Reference proteome</keyword>
<accession>A0A4S2KDF5</accession>
<sequence>MIRIKSTGVKGNNVMNRERNEKCSRRWDGRDGRDERQDEGGRECDAPIWVTREKTYIVAYEGYALREGAKQPKAKKSEFTRRQHQHLGVDLGWIGSNHASILLIKRAERFRATDGGHISKKRTMQFNKGRDFRSPRGKTGTGSIWSVGAGAARAGNVEKCEANVEITASVETALKRLSARKMTNARFPARGVLLRIT</sequence>
<reference evidence="1 2" key="1">
    <citation type="journal article" date="2019" name="Philos. Trans. R. Soc. Lond., B, Biol. Sci.">
        <title>Ant behaviour and brain gene expression of defending hosts depend on the ecological success of the intruding social parasite.</title>
        <authorList>
            <person name="Kaur R."/>
            <person name="Stoldt M."/>
            <person name="Jongepier E."/>
            <person name="Feldmeyer B."/>
            <person name="Menzel F."/>
            <person name="Bornberg-Bauer E."/>
            <person name="Foitzik S."/>
        </authorList>
    </citation>
    <scope>NUCLEOTIDE SEQUENCE [LARGE SCALE GENOMIC DNA]</scope>
    <source>
        <tissue evidence="1">Whole body</tissue>
    </source>
</reference>
<organism evidence="1 2">
    <name type="scientific">Temnothorax longispinosus</name>
    <dbReference type="NCBI Taxonomy" id="300112"/>
    <lineage>
        <taxon>Eukaryota</taxon>
        <taxon>Metazoa</taxon>
        <taxon>Ecdysozoa</taxon>
        <taxon>Arthropoda</taxon>
        <taxon>Hexapoda</taxon>
        <taxon>Insecta</taxon>
        <taxon>Pterygota</taxon>
        <taxon>Neoptera</taxon>
        <taxon>Endopterygota</taxon>
        <taxon>Hymenoptera</taxon>
        <taxon>Apocrita</taxon>
        <taxon>Aculeata</taxon>
        <taxon>Formicoidea</taxon>
        <taxon>Formicidae</taxon>
        <taxon>Myrmicinae</taxon>
        <taxon>Temnothorax</taxon>
    </lineage>
</organism>
<proteinExistence type="predicted"/>
<evidence type="ECO:0000313" key="1">
    <source>
        <dbReference type="EMBL" id="TGZ47362.1"/>
    </source>
</evidence>
<evidence type="ECO:0000313" key="2">
    <source>
        <dbReference type="Proteomes" id="UP000310200"/>
    </source>
</evidence>
<dbReference type="EMBL" id="QBLH01002732">
    <property type="protein sequence ID" value="TGZ47362.1"/>
    <property type="molecule type" value="Genomic_DNA"/>
</dbReference>